<accession>F0J9Y6</accession>
<proteinExistence type="evidence at transcript level"/>
<reference evidence="2" key="1">
    <citation type="journal article" date="2011" name="BMC Genomics">
        <title>A further insight into the sialome of the tropical bont tick, Amblyomma variegatum.</title>
        <authorList>
            <person name="Ribeiro J.M."/>
            <person name="Anderson J.M."/>
            <person name="Manoukis N.C."/>
            <person name="Meng Z."/>
            <person name="Francishetti I.M."/>
        </authorList>
    </citation>
    <scope>NUCLEOTIDE SEQUENCE</scope>
    <source>
        <strain evidence="2">Amb_var-1794</strain>
        <tissue evidence="2">Salivary gland</tissue>
    </source>
</reference>
<protein>
    <submittedName>
        <fullName evidence="2">Hypothetical secreted peptide 1794</fullName>
    </submittedName>
</protein>
<organism evidence="2">
    <name type="scientific">Amblyomma variegatum</name>
    <name type="common">Tropical bont tick</name>
    <dbReference type="NCBI Taxonomy" id="34610"/>
    <lineage>
        <taxon>Eukaryota</taxon>
        <taxon>Metazoa</taxon>
        <taxon>Ecdysozoa</taxon>
        <taxon>Arthropoda</taxon>
        <taxon>Chelicerata</taxon>
        <taxon>Arachnida</taxon>
        <taxon>Acari</taxon>
        <taxon>Parasitiformes</taxon>
        <taxon>Ixodida</taxon>
        <taxon>Ixodoidea</taxon>
        <taxon>Ixodidae</taxon>
        <taxon>Amblyomminae</taxon>
        <taxon>Amblyomma</taxon>
    </lineage>
</organism>
<evidence type="ECO:0000313" key="2">
    <source>
        <dbReference type="EMBL" id="DAA34656.1"/>
    </source>
</evidence>
<name>F0J9Y6_AMBVA</name>
<feature type="signal peptide" evidence="1">
    <location>
        <begin position="1"/>
        <end position="19"/>
    </location>
</feature>
<sequence length="69" mass="8087">MTFMAALVLLFSFFFLCNHLEYFFCSVFLCPSDSYPSLTEMIKCSLIMNRSVYWIFSSRQDNSPSGFRV</sequence>
<keyword evidence="1" id="KW-0732">Signal</keyword>
<evidence type="ECO:0000256" key="1">
    <source>
        <dbReference type="SAM" id="SignalP"/>
    </source>
</evidence>
<dbReference type="EMBL" id="BK007687">
    <property type="protein sequence ID" value="DAA34656.1"/>
    <property type="molecule type" value="mRNA"/>
</dbReference>
<dbReference type="AlphaFoldDB" id="F0J9Y6"/>
<feature type="chain" id="PRO_5003253434" evidence="1">
    <location>
        <begin position="20"/>
        <end position="69"/>
    </location>
</feature>